<evidence type="ECO:0000313" key="4">
    <source>
        <dbReference type="EMBL" id="KAK4526768.1"/>
    </source>
</evidence>
<dbReference type="Proteomes" id="UP001300502">
    <property type="component" value="Unassembled WGS sequence"/>
</dbReference>
<dbReference type="PANTHER" id="PTHR10804">
    <property type="entry name" value="PROTEASE FAMILY M24 METHIONYL AMINOPEPTIDASE, AMINOPEPTIDASE P"/>
    <property type="match status" value="1"/>
</dbReference>
<sequence>MNRKKVDLNNNIAAEEIGESKSIESPEVVTKYKTAADAVNKAYMLVKEAVKPNASVLELCRLGDSQILQYTSGVFNKAKTATGEKVDKGLAFPTCVCVNNCVAHLSPLSDEDVAPLKEGDLVTIHMGAHIDGYCSVLCNTLSVGESSADSASQPITDRKADVVVATYTAAEAALRLLRPGRTNVEVSDIFSKIAEAYDCRIVEGCLSHQMKRYVIDGNKVVLAKPTFDQKVDTFEFQENEVYAIDIAMSTGEGKTREEGRRCTIYKRRVDVEYSLKMKASRAIFNEINSKYPTFPFSLRSLSEEKKAKLGITELLTHNLVVSYPVLYEREGTFVARAKFTALILPSQTLRITELSMPVCQSNKTLTDEAVLAVLNTSVSKKAQKKKKKQQSSRTDSRQEGDRPVPMETEDNITSSG</sequence>
<protein>
    <recommendedName>
        <fullName evidence="3">Peptidase M24 domain-containing protein</fullName>
    </recommendedName>
</protein>
<dbReference type="InterPro" id="IPR036390">
    <property type="entry name" value="WH_DNA-bd_sf"/>
</dbReference>
<organism evidence="4 5">
    <name type="scientific">Galdieria yellowstonensis</name>
    <dbReference type="NCBI Taxonomy" id="3028027"/>
    <lineage>
        <taxon>Eukaryota</taxon>
        <taxon>Rhodophyta</taxon>
        <taxon>Bangiophyceae</taxon>
        <taxon>Galdieriales</taxon>
        <taxon>Galdieriaceae</taxon>
        <taxon>Galdieria</taxon>
    </lineage>
</organism>
<name>A0AAV9IHN7_9RHOD</name>
<dbReference type="InterPro" id="IPR036388">
    <property type="entry name" value="WH-like_DNA-bd_sf"/>
</dbReference>
<evidence type="ECO:0000259" key="3">
    <source>
        <dbReference type="Pfam" id="PF00557"/>
    </source>
</evidence>
<dbReference type="Gene3D" id="1.10.10.10">
    <property type="entry name" value="Winged helix-like DNA-binding domain superfamily/Winged helix DNA-binding domain"/>
    <property type="match status" value="1"/>
</dbReference>
<dbReference type="EMBL" id="JANCYU010000043">
    <property type="protein sequence ID" value="KAK4526768.1"/>
    <property type="molecule type" value="Genomic_DNA"/>
</dbReference>
<dbReference type="InterPro" id="IPR004545">
    <property type="entry name" value="PA2G4"/>
</dbReference>
<comment type="caution">
    <text evidence="4">The sequence shown here is derived from an EMBL/GenBank/DDBJ whole genome shotgun (WGS) entry which is preliminary data.</text>
</comment>
<comment type="similarity">
    <text evidence="1">Belongs to the peptidase M24 family.</text>
</comment>
<dbReference type="CDD" id="cd01089">
    <property type="entry name" value="PA2G4-like"/>
    <property type="match status" value="1"/>
</dbReference>
<dbReference type="InterPro" id="IPR000994">
    <property type="entry name" value="Pept_M24"/>
</dbReference>
<dbReference type="AlphaFoldDB" id="A0AAV9IHN7"/>
<dbReference type="SUPFAM" id="SSF46785">
    <property type="entry name" value="Winged helix' DNA-binding domain"/>
    <property type="match status" value="1"/>
</dbReference>
<feature type="domain" description="Peptidase M24" evidence="3">
    <location>
        <begin position="31"/>
        <end position="247"/>
    </location>
</feature>
<feature type="region of interest" description="Disordered" evidence="2">
    <location>
        <begin position="378"/>
        <end position="416"/>
    </location>
</feature>
<gene>
    <name evidence="4" type="ORF">GAYE_SCF27MG4685</name>
</gene>
<feature type="compositionally biased region" description="Basic residues" evidence="2">
    <location>
        <begin position="381"/>
        <end position="390"/>
    </location>
</feature>
<evidence type="ECO:0000256" key="2">
    <source>
        <dbReference type="SAM" id="MobiDB-lite"/>
    </source>
</evidence>
<evidence type="ECO:0000256" key="1">
    <source>
        <dbReference type="ARBA" id="ARBA00007319"/>
    </source>
</evidence>
<feature type="compositionally biased region" description="Basic and acidic residues" evidence="2">
    <location>
        <begin position="394"/>
        <end position="404"/>
    </location>
</feature>
<dbReference type="SUPFAM" id="SSF55920">
    <property type="entry name" value="Creatinase/aminopeptidase"/>
    <property type="match status" value="1"/>
</dbReference>
<dbReference type="InterPro" id="IPR047113">
    <property type="entry name" value="PA2G4/ARX1"/>
</dbReference>
<keyword evidence="5" id="KW-1185">Reference proteome</keyword>
<dbReference type="FunFam" id="1.10.10.10:FF:000029">
    <property type="entry name" value="Proliferation-associated 2G4, a"/>
    <property type="match status" value="1"/>
</dbReference>
<dbReference type="Gene3D" id="3.90.230.10">
    <property type="entry name" value="Creatinase/methionine aminopeptidase superfamily"/>
    <property type="match status" value="1"/>
</dbReference>
<evidence type="ECO:0000313" key="5">
    <source>
        <dbReference type="Proteomes" id="UP001300502"/>
    </source>
</evidence>
<dbReference type="NCBIfam" id="TIGR00495">
    <property type="entry name" value="crvDNA_42K"/>
    <property type="match status" value="1"/>
</dbReference>
<proteinExistence type="inferred from homology"/>
<accession>A0AAV9IHN7</accession>
<dbReference type="PANTHER" id="PTHR10804:SF11">
    <property type="entry name" value="PROLIFERATION-ASSOCIATED PROTEIN 2G4"/>
    <property type="match status" value="1"/>
</dbReference>
<dbReference type="InterPro" id="IPR036005">
    <property type="entry name" value="Creatinase/aminopeptidase-like"/>
</dbReference>
<reference evidence="4 5" key="1">
    <citation type="submission" date="2022-07" db="EMBL/GenBank/DDBJ databases">
        <title>Genome-wide signatures of adaptation to extreme environments.</title>
        <authorList>
            <person name="Cho C.H."/>
            <person name="Yoon H.S."/>
        </authorList>
    </citation>
    <scope>NUCLEOTIDE SEQUENCE [LARGE SCALE GENOMIC DNA]</scope>
    <source>
        <strain evidence="4 5">108.79 E11</strain>
    </source>
</reference>
<dbReference type="Pfam" id="PF00557">
    <property type="entry name" value="Peptidase_M24"/>
    <property type="match status" value="1"/>
</dbReference>